<dbReference type="Pfam" id="PF13663">
    <property type="entry name" value="DUF4148"/>
    <property type="match status" value="1"/>
</dbReference>
<dbReference type="EMBL" id="VZQQ01000159">
    <property type="protein sequence ID" value="MBC8752798.1"/>
    <property type="molecule type" value="Genomic_DNA"/>
</dbReference>
<accession>A0ABR7Q2X5</accession>
<dbReference type="Proteomes" id="UP000736373">
    <property type="component" value="Unassembled WGS sequence"/>
</dbReference>
<organism evidence="1 2">
    <name type="scientific">Paraburkholderia podalyriae</name>
    <dbReference type="NCBI Taxonomy" id="1938811"/>
    <lineage>
        <taxon>Bacteria</taxon>
        <taxon>Pseudomonadati</taxon>
        <taxon>Pseudomonadota</taxon>
        <taxon>Betaproteobacteria</taxon>
        <taxon>Burkholderiales</taxon>
        <taxon>Burkholderiaceae</taxon>
        <taxon>Paraburkholderia</taxon>
    </lineage>
</organism>
<dbReference type="InterPro" id="IPR025421">
    <property type="entry name" value="DUF4148"/>
</dbReference>
<evidence type="ECO:0000313" key="1">
    <source>
        <dbReference type="EMBL" id="MBC8752798.1"/>
    </source>
</evidence>
<protein>
    <submittedName>
        <fullName evidence="1">DUF4148 domain-containing protein</fullName>
    </submittedName>
</protein>
<name>A0ABR7Q2X5_9BURK</name>
<evidence type="ECO:0000313" key="2">
    <source>
        <dbReference type="Proteomes" id="UP000736373"/>
    </source>
</evidence>
<reference evidence="1 2" key="1">
    <citation type="submission" date="2019-09" db="EMBL/GenBank/DDBJ databases">
        <title>Paraburkholderia podalyriae sp. nov., A South African Podalyria-associated rhizobium.</title>
        <authorList>
            <person name="Mavima L."/>
            <person name="Beukes C.W."/>
            <person name="Palmer M."/>
            <person name="De Meyer S.E."/>
            <person name="James E.K."/>
            <person name="Maluk M."/>
            <person name="Avontuur J.R."/>
            <person name="Chan W.Y."/>
            <person name="Venter S.N."/>
            <person name="Steenkamp E.T."/>
        </authorList>
    </citation>
    <scope>NUCLEOTIDE SEQUENCE [LARGE SCALE GENOMIC DNA]</scope>
    <source>
        <strain evidence="1 2">WC7.3b</strain>
    </source>
</reference>
<keyword evidence="2" id="KW-1185">Reference proteome</keyword>
<gene>
    <name evidence="1" type="ORF">F6X42_42645</name>
</gene>
<proteinExistence type="predicted"/>
<sequence length="76" mass="8097">MSALAQTQPTGKTRADVRAELIEAQRDGLVPTPKYDYPPSEAAIERNKALYAITHNGAEISPVSAAPTQSSSETVQ</sequence>
<comment type="caution">
    <text evidence="1">The sequence shown here is derived from an EMBL/GenBank/DDBJ whole genome shotgun (WGS) entry which is preliminary data.</text>
</comment>